<organism evidence="1 2">
    <name type="scientific">Marilutibacter maris</name>
    <dbReference type="NCBI Taxonomy" id="1605891"/>
    <lineage>
        <taxon>Bacteria</taxon>
        <taxon>Pseudomonadati</taxon>
        <taxon>Pseudomonadota</taxon>
        <taxon>Gammaproteobacteria</taxon>
        <taxon>Lysobacterales</taxon>
        <taxon>Lysobacteraceae</taxon>
        <taxon>Marilutibacter</taxon>
    </lineage>
</organism>
<name>A0A508A5N8_9GAMM</name>
<accession>A0A508A5N8</accession>
<dbReference type="EMBL" id="VICD02000289">
    <property type="protein sequence ID" value="KAB8167673.1"/>
    <property type="molecule type" value="Genomic_DNA"/>
</dbReference>
<sequence length="312" mass="35243">MLSAAAARAGDRSADDLARDRAAILAMRGEYIVDFAFDETVRLQPGYERKPAMRSGADETVIVVEDSPGRIVLQHILVDAKSQHVTKHWRQDWVYQASNRFEFSADQTWTVHPVAPTLNQGAWTQCVYEVSDAPRYCGTGRWEHKDGVSTWTSDPSWRPLPRREYTKREDYNALSVVNRHTVTVNGWTHEQFNTKVLRKPDGSQVELVREFGFNDYQKAEDIDFGAAYRYWDATRDFWAKVRARWDAYLSRAPGAHLKTEIDGMAMIIPLFEQAGTLEEGGTVGDDEIDAVFAKWVEPATSPATSPGASPAR</sequence>
<evidence type="ECO:0000313" key="1">
    <source>
        <dbReference type="EMBL" id="KAB8167673.1"/>
    </source>
</evidence>
<dbReference type="Proteomes" id="UP000320431">
    <property type="component" value="Unassembled WGS sequence"/>
</dbReference>
<dbReference type="Pfam" id="PF20311">
    <property type="entry name" value="DUF6607"/>
    <property type="match status" value="1"/>
</dbReference>
<dbReference type="AlphaFoldDB" id="A0A508A5N8"/>
<gene>
    <name evidence="1" type="ORF">FKV24_016530</name>
</gene>
<proteinExistence type="predicted"/>
<comment type="caution">
    <text evidence="1">The sequence shown here is derived from an EMBL/GenBank/DDBJ whole genome shotgun (WGS) entry which is preliminary data.</text>
</comment>
<protein>
    <submittedName>
        <fullName evidence="1">Uncharacterized protein</fullName>
    </submittedName>
</protein>
<dbReference type="InterPro" id="IPR046715">
    <property type="entry name" value="DUF6607"/>
</dbReference>
<reference evidence="1 2" key="1">
    <citation type="submission" date="2019-10" db="EMBL/GenBank/DDBJ databases">
        <title>Lysobacter alkalisoli sp. nov., isolated from saline-alkaline soil.</title>
        <authorList>
            <person name="Sun J.-Q."/>
        </authorList>
    </citation>
    <scope>NUCLEOTIDE SEQUENCE [LARGE SCALE GENOMIC DNA]</scope>
    <source>
        <strain evidence="1 2">KCTC 42381</strain>
    </source>
</reference>
<evidence type="ECO:0000313" key="2">
    <source>
        <dbReference type="Proteomes" id="UP000320431"/>
    </source>
</evidence>